<sequence length="66" mass="6861">MWSFFPVTTTSAFGASAGMLSGLAALPFLPFLMAVLIYLIVGGLTSIGWSVGAALRFGGFSRPGQF</sequence>
<organism evidence="1 2">
    <name type="scientific">Schistosoma mattheei</name>
    <dbReference type="NCBI Taxonomy" id="31246"/>
    <lineage>
        <taxon>Eukaryota</taxon>
        <taxon>Metazoa</taxon>
        <taxon>Spiralia</taxon>
        <taxon>Lophotrochozoa</taxon>
        <taxon>Platyhelminthes</taxon>
        <taxon>Trematoda</taxon>
        <taxon>Digenea</taxon>
        <taxon>Strigeidida</taxon>
        <taxon>Schistosomatoidea</taxon>
        <taxon>Schistosomatidae</taxon>
        <taxon>Schistosoma</taxon>
    </lineage>
</organism>
<reference evidence="1 2" key="1">
    <citation type="submission" date="2018-11" db="EMBL/GenBank/DDBJ databases">
        <authorList>
            <consortium name="Pathogen Informatics"/>
        </authorList>
    </citation>
    <scope>NUCLEOTIDE SEQUENCE [LARGE SCALE GENOMIC DNA]</scope>
    <source>
        <strain>Denwood</strain>
        <strain evidence="2">Zambia</strain>
    </source>
</reference>
<accession>A0A183PZM3</accession>
<proteinExistence type="predicted"/>
<evidence type="ECO:0000313" key="1">
    <source>
        <dbReference type="EMBL" id="VDP80806.1"/>
    </source>
</evidence>
<dbReference type="Proteomes" id="UP000269396">
    <property type="component" value="Unassembled WGS sequence"/>
</dbReference>
<evidence type="ECO:0000313" key="2">
    <source>
        <dbReference type="Proteomes" id="UP000269396"/>
    </source>
</evidence>
<dbReference type="EMBL" id="UZAL01043050">
    <property type="protein sequence ID" value="VDP80806.1"/>
    <property type="molecule type" value="Genomic_DNA"/>
</dbReference>
<gene>
    <name evidence="1" type="ORF">SMTD_LOCUS19808</name>
</gene>
<protein>
    <submittedName>
        <fullName evidence="1">Uncharacterized protein</fullName>
    </submittedName>
</protein>
<name>A0A183PZM3_9TREM</name>
<keyword evidence="2" id="KW-1185">Reference proteome</keyword>
<dbReference type="AlphaFoldDB" id="A0A183PZM3"/>